<evidence type="ECO:0000313" key="2">
    <source>
        <dbReference type="Proteomes" id="UP000032049"/>
    </source>
</evidence>
<dbReference type="OrthoDB" id="1492844at2"/>
<dbReference type="Proteomes" id="UP000032049">
    <property type="component" value="Unassembled WGS sequence"/>
</dbReference>
<proteinExistence type="predicted"/>
<evidence type="ECO:0000313" key="1">
    <source>
        <dbReference type="EMBL" id="KIO78581.1"/>
    </source>
</evidence>
<reference evidence="1 2" key="1">
    <citation type="submission" date="2015-01" db="EMBL/GenBank/DDBJ databases">
        <title>Draft genome sequence of Pedobacter sp. NL19 isolated from sludge of an effluent treatment pond in an abandoned uranium mine.</title>
        <authorList>
            <person name="Santos T."/>
            <person name="Caetano T."/>
            <person name="Covas C."/>
            <person name="Cruz A."/>
            <person name="Mendo S."/>
        </authorList>
    </citation>
    <scope>NUCLEOTIDE SEQUENCE [LARGE SCALE GENOMIC DNA]</scope>
    <source>
        <strain evidence="1 2">NL19</strain>
    </source>
</reference>
<protein>
    <submittedName>
        <fullName evidence="1">Contig10, whole genome shotgun sequence</fullName>
    </submittedName>
</protein>
<sequence length="205" mass="24414">MEILLIIVLIASVMGFLYYYQSRKNKDGFEKVLSQVEQMSAHDYEEQVREKQLQLEKTRLKNIVTKEAFFYSGQGCFTRSGNHRDQTKYIKIYVGEDQMREFYAEPYSIAGTYDHDYYIKYFDGKPYVSLTLLQTLYLFDESKWRKVLAPVEYTEGLGYNFLEFLQLSLPERHPDDQWLKDRSSGTCNRLYFKDLTTEEILRVPD</sequence>
<dbReference type="RefSeq" id="WP_041878179.1">
    <property type="nucleotide sequence ID" value="NZ_CP157278.1"/>
</dbReference>
<accession>A0A0D0GVU8</accession>
<name>A0A0D0GVU8_9SPHI</name>
<dbReference type="STRING" id="1503925.TH53_02795"/>
<organism evidence="1 2">
    <name type="scientific">Pedobacter lusitanus</name>
    <dbReference type="NCBI Taxonomy" id="1503925"/>
    <lineage>
        <taxon>Bacteria</taxon>
        <taxon>Pseudomonadati</taxon>
        <taxon>Bacteroidota</taxon>
        <taxon>Sphingobacteriia</taxon>
        <taxon>Sphingobacteriales</taxon>
        <taxon>Sphingobacteriaceae</taxon>
        <taxon>Pedobacter</taxon>
    </lineage>
</organism>
<comment type="caution">
    <text evidence="1">The sequence shown here is derived from an EMBL/GenBank/DDBJ whole genome shotgun (WGS) entry which is preliminary data.</text>
</comment>
<gene>
    <name evidence="1" type="ORF">TH53_02795</name>
</gene>
<dbReference type="EMBL" id="JXRA01000010">
    <property type="protein sequence ID" value="KIO78581.1"/>
    <property type="molecule type" value="Genomic_DNA"/>
</dbReference>
<keyword evidence="2" id="KW-1185">Reference proteome</keyword>
<dbReference type="AlphaFoldDB" id="A0A0D0GVU8"/>